<comment type="caution">
    <text evidence="1">The sequence shown here is derived from an EMBL/GenBank/DDBJ whole genome shotgun (WGS) entry which is preliminary data.</text>
</comment>
<reference evidence="1" key="1">
    <citation type="submission" date="2022-10" db="EMBL/GenBank/DDBJ databases">
        <title>Complete Genome of Trichothecium roseum strain YXFP-22015, a Plant Pathogen Isolated from Citrus.</title>
        <authorList>
            <person name="Wang Y."/>
            <person name="Zhu L."/>
        </authorList>
    </citation>
    <scope>NUCLEOTIDE SEQUENCE</scope>
    <source>
        <strain evidence="1">YXFP-22015</strain>
    </source>
</reference>
<organism evidence="1 2">
    <name type="scientific">Trichothecium roseum</name>
    <dbReference type="NCBI Taxonomy" id="47278"/>
    <lineage>
        <taxon>Eukaryota</taxon>
        <taxon>Fungi</taxon>
        <taxon>Dikarya</taxon>
        <taxon>Ascomycota</taxon>
        <taxon>Pezizomycotina</taxon>
        <taxon>Sordariomycetes</taxon>
        <taxon>Hypocreomycetidae</taxon>
        <taxon>Hypocreales</taxon>
        <taxon>Hypocreales incertae sedis</taxon>
        <taxon>Trichothecium</taxon>
    </lineage>
</organism>
<evidence type="ECO:0000313" key="2">
    <source>
        <dbReference type="Proteomes" id="UP001163324"/>
    </source>
</evidence>
<evidence type="ECO:0000313" key="1">
    <source>
        <dbReference type="EMBL" id="KAI9904414.1"/>
    </source>
</evidence>
<sequence>MGTHSDVEKDVSSLGGAPSKDGGGSSSGAQQQGVLLDANTVEERYGQTQRGLSPRHVQLMAIGGSIGTGLFVGIGGPLSESGPLSLLLGYLIWGVCFVWPCNLCVAEMCSYLPVRGSIFELAARFVDPALGFALGWTYFYAGVMLVCVEHSAVASVMAYWVPDVNPAVWITMSMVICLLLNVVAVKFYGEAEFIMASLKIILLFGLVGVTIVTMCGGNPKGDAYGFRYWSDNRAMLSYYAAGSLGRFLGWWKVILYAGFTIAGPDMIAIAAGEIQNPRRTIPRVAKLIFYRLVGFYVIGVLAVGIICSSDDDRLMSALNEGESTAAASPWVIGIQNLGIGGLPHLINFLILTSGLSCGNAYLYSSSRTLYGLARDGQAPKFLLKCTKAGVPIYCVLTVALISCITFLAASNDAVEVFFWFVDLTTTGLIATYTMMILVFVGWYRARRAQGLGNDQLYYVAPMNPYAAAIGLGCGVVALIFIGFDTFSPFSVQGFVTSYFCLPYSAILFFGWKLIKGTSLVNPAQADLVSGKKEADEECRHWEEGGIEENWKRALAEMSFWRRIWERVW</sequence>
<keyword evidence="2" id="KW-1185">Reference proteome</keyword>
<protein>
    <submittedName>
        <fullName evidence="1">Uncharacterized protein</fullName>
    </submittedName>
</protein>
<gene>
    <name evidence="1" type="ORF">N3K66_000943</name>
</gene>
<name>A0ACC0VDP1_9HYPO</name>
<accession>A0ACC0VDP1</accession>
<dbReference type="EMBL" id="CM047940">
    <property type="protein sequence ID" value="KAI9904414.1"/>
    <property type="molecule type" value="Genomic_DNA"/>
</dbReference>
<proteinExistence type="predicted"/>
<dbReference type="Proteomes" id="UP001163324">
    <property type="component" value="Chromosome 1"/>
</dbReference>